<protein>
    <submittedName>
        <fullName evidence="3">Murein DD-endopeptidase MepM and murein hydrolase activator NlpD, contain LysM domain</fullName>
    </submittedName>
</protein>
<dbReference type="Pfam" id="PF01551">
    <property type="entry name" value="Peptidase_M23"/>
    <property type="match status" value="1"/>
</dbReference>
<dbReference type="AlphaFoldDB" id="A0A1M5BDG8"/>
<keyword evidence="3" id="KW-0378">Hydrolase</keyword>
<dbReference type="InterPro" id="IPR050570">
    <property type="entry name" value="Cell_wall_metabolism_enzyme"/>
</dbReference>
<evidence type="ECO:0000313" key="4">
    <source>
        <dbReference type="Proteomes" id="UP000184148"/>
    </source>
</evidence>
<evidence type="ECO:0000259" key="2">
    <source>
        <dbReference type="Pfam" id="PF01551"/>
    </source>
</evidence>
<accession>A0A1M5BDG8</accession>
<dbReference type="OrthoDB" id="5623881at2"/>
<reference evidence="4" key="1">
    <citation type="submission" date="2016-11" db="EMBL/GenBank/DDBJ databases">
        <authorList>
            <person name="Varghese N."/>
            <person name="Submissions S."/>
        </authorList>
    </citation>
    <scope>NUCLEOTIDE SEQUENCE [LARGE SCALE GENOMIC DNA]</scope>
    <source>
        <strain evidence="4">DSM 12395</strain>
    </source>
</reference>
<sequence>MAAPATITLAVKAAVEAAADRRTWRVLGVLIAAILTPLILAIVMIVSLLSATADHNNAAIDLCFNGGAISSQMPEDYAAYIRDMQDSFAELDTAISGISSRVEDGSVDSTRVKAIFYSLFFGAENIQMDSSDYRAFIDCFVRYETRTRTVDNGDGATSEEEYTVAVPLKSLPEIYGNLQSTLGRKITYEEQANASEIYHHILYGGSVPTYGEEFDAWVNGLPLSDAPFTGVDGFCSPLGENWRSMVTSEFGYRTDPFTGQRRGHSGLDMGAPKGTPIHAALDGTVMFVRYKNTGYGYHLAIDHGGGFVTIYAHCSKILVTEGQTVKAGDIIAQVGSTGRSTGEHLHFEVRVNGEKQNPRNYLP</sequence>
<keyword evidence="1" id="KW-1133">Transmembrane helix</keyword>
<keyword evidence="1" id="KW-0472">Membrane</keyword>
<keyword evidence="4" id="KW-1185">Reference proteome</keyword>
<feature type="domain" description="M23ase beta-sheet core" evidence="2">
    <location>
        <begin position="263"/>
        <end position="358"/>
    </location>
</feature>
<proteinExistence type="predicted"/>
<dbReference type="RefSeq" id="WP_073239767.1">
    <property type="nucleotide sequence ID" value="NZ_FQUY01000022.1"/>
</dbReference>
<dbReference type="PANTHER" id="PTHR21666:SF270">
    <property type="entry name" value="MUREIN HYDROLASE ACTIVATOR ENVC"/>
    <property type="match status" value="1"/>
</dbReference>
<dbReference type="InterPro" id="IPR011055">
    <property type="entry name" value="Dup_hybrid_motif"/>
</dbReference>
<dbReference type="STRING" id="1121429.SAMN02745133_02552"/>
<dbReference type="Proteomes" id="UP000184148">
    <property type="component" value="Unassembled WGS sequence"/>
</dbReference>
<dbReference type="EMBL" id="FQUY01000022">
    <property type="protein sequence ID" value="SHF40466.1"/>
    <property type="molecule type" value="Genomic_DNA"/>
</dbReference>
<dbReference type="InterPro" id="IPR016047">
    <property type="entry name" value="M23ase_b-sheet_dom"/>
</dbReference>
<keyword evidence="1" id="KW-0812">Transmembrane</keyword>
<dbReference type="PANTHER" id="PTHR21666">
    <property type="entry name" value="PEPTIDASE-RELATED"/>
    <property type="match status" value="1"/>
</dbReference>
<evidence type="ECO:0000256" key="1">
    <source>
        <dbReference type="SAM" id="Phobius"/>
    </source>
</evidence>
<dbReference type="Gene3D" id="2.70.70.10">
    <property type="entry name" value="Glucose Permease (Domain IIA)"/>
    <property type="match status" value="1"/>
</dbReference>
<dbReference type="GO" id="GO:0004222">
    <property type="term" value="F:metalloendopeptidase activity"/>
    <property type="evidence" value="ECO:0007669"/>
    <property type="project" value="TreeGrafter"/>
</dbReference>
<name>A0A1M5BDG8_9FIRM</name>
<gene>
    <name evidence="3" type="ORF">SAMN02745133_02552</name>
</gene>
<feature type="transmembrane region" description="Helical" evidence="1">
    <location>
        <begin position="27"/>
        <end position="49"/>
    </location>
</feature>
<evidence type="ECO:0000313" key="3">
    <source>
        <dbReference type="EMBL" id="SHF40466.1"/>
    </source>
</evidence>
<organism evidence="3 4">
    <name type="scientific">Desulforamulus putei DSM 12395</name>
    <dbReference type="NCBI Taxonomy" id="1121429"/>
    <lineage>
        <taxon>Bacteria</taxon>
        <taxon>Bacillati</taxon>
        <taxon>Bacillota</taxon>
        <taxon>Clostridia</taxon>
        <taxon>Eubacteriales</taxon>
        <taxon>Peptococcaceae</taxon>
        <taxon>Desulforamulus</taxon>
    </lineage>
</organism>
<dbReference type="CDD" id="cd12797">
    <property type="entry name" value="M23_peptidase"/>
    <property type="match status" value="1"/>
</dbReference>
<dbReference type="SUPFAM" id="SSF51261">
    <property type="entry name" value="Duplicated hybrid motif"/>
    <property type="match status" value="1"/>
</dbReference>